<sequence length="53" mass="5643">MRGLSSTLGLTASGSFGTPASGIPTRTLWPRHSVPRTVSRTWDKRSQLCAADA</sequence>
<protein>
    <submittedName>
        <fullName evidence="2">Uncharacterized protein</fullName>
    </submittedName>
</protein>
<gene>
    <name evidence="2" type="ORF">PF006_g27660</name>
</gene>
<dbReference type="AlphaFoldDB" id="A0A6A3QL19"/>
<dbReference type="Proteomes" id="UP000440732">
    <property type="component" value="Unassembled WGS sequence"/>
</dbReference>
<comment type="caution">
    <text evidence="2">The sequence shown here is derived from an EMBL/GenBank/DDBJ whole genome shotgun (WGS) entry which is preliminary data.</text>
</comment>
<feature type="compositionally biased region" description="Low complexity" evidence="1">
    <location>
        <begin position="1"/>
        <end position="18"/>
    </location>
</feature>
<evidence type="ECO:0000313" key="3">
    <source>
        <dbReference type="Proteomes" id="UP000440732"/>
    </source>
</evidence>
<feature type="region of interest" description="Disordered" evidence="1">
    <location>
        <begin position="1"/>
        <end position="29"/>
    </location>
</feature>
<name>A0A6A3QL19_9STRA</name>
<organism evidence="2 3">
    <name type="scientific">Phytophthora fragariae</name>
    <dbReference type="NCBI Taxonomy" id="53985"/>
    <lineage>
        <taxon>Eukaryota</taxon>
        <taxon>Sar</taxon>
        <taxon>Stramenopiles</taxon>
        <taxon>Oomycota</taxon>
        <taxon>Peronosporomycetes</taxon>
        <taxon>Peronosporales</taxon>
        <taxon>Peronosporaceae</taxon>
        <taxon>Phytophthora</taxon>
    </lineage>
</organism>
<evidence type="ECO:0000313" key="2">
    <source>
        <dbReference type="EMBL" id="KAE9078711.1"/>
    </source>
</evidence>
<proteinExistence type="predicted"/>
<accession>A0A6A3QL19</accession>
<evidence type="ECO:0000256" key="1">
    <source>
        <dbReference type="SAM" id="MobiDB-lite"/>
    </source>
</evidence>
<dbReference type="EMBL" id="QXGA01003847">
    <property type="protein sequence ID" value="KAE9078711.1"/>
    <property type="molecule type" value="Genomic_DNA"/>
</dbReference>
<reference evidence="2 3" key="1">
    <citation type="submission" date="2018-08" db="EMBL/GenBank/DDBJ databases">
        <title>Genomic investigation of the strawberry pathogen Phytophthora fragariae indicates pathogenicity is determined by transcriptional variation in three key races.</title>
        <authorList>
            <person name="Adams T.M."/>
            <person name="Armitage A.D."/>
            <person name="Sobczyk M.K."/>
            <person name="Bates H.J."/>
            <person name="Dunwell J.M."/>
            <person name="Nellist C.F."/>
            <person name="Harrison R.J."/>
        </authorList>
    </citation>
    <scope>NUCLEOTIDE SEQUENCE [LARGE SCALE GENOMIC DNA]</scope>
    <source>
        <strain evidence="2 3">NOV-5</strain>
    </source>
</reference>